<name>A0AAJ5WRV3_9BACT</name>
<keyword evidence="1" id="KW-0472">Membrane</keyword>
<organism evidence="2 3">
    <name type="scientific">Candidatus Pseudobacter hemicellulosilyticus</name>
    <dbReference type="NCBI Taxonomy" id="3121375"/>
    <lineage>
        <taxon>Bacteria</taxon>
        <taxon>Pseudomonadati</taxon>
        <taxon>Bacteroidota</taxon>
        <taxon>Chitinophagia</taxon>
        <taxon>Chitinophagales</taxon>
        <taxon>Chitinophagaceae</taxon>
        <taxon>Pseudobacter</taxon>
    </lineage>
</organism>
<evidence type="ECO:0000313" key="2">
    <source>
        <dbReference type="EMBL" id="WEK34949.1"/>
    </source>
</evidence>
<protein>
    <recommendedName>
        <fullName evidence="4">Tetratricopeptide repeat protein</fullName>
    </recommendedName>
</protein>
<dbReference type="EMBL" id="CP119311">
    <property type="protein sequence ID" value="WEK34949.1"/>
    <property type="molecule type" value="Genomic_DNA"/>
</dbReference>
<reference evidence="2" key="1">
    <citation type="submission" date="2023-03" db="EMBL/GenBank/DDBJ databases">
        <title>Andean soil-derived lignocellulolytic bacterial consortium as a source of novel taxa and putative plastic-active enzymes.</title>
        <authorList>
            <person name="Diaz-Garcia L."/>
            <person name="Chuvochina M."/>
            <person name="Feuerriegel G."/>
            <person name="Bunk B."/>
            <person name="Sproer C."/>
            <person name="Streit W.R."/>
            <person name="Rodriguez L.M."/>
            <person name="Overmann J."/>
            <person name="Jimenez D.J."/>
        </authorList>
    </citation>
    <scope>NUCLEOTIDE SEQUENCE</scope>
    <source>
        <strain evidence="2">MAG 7</strain>
    </source>
</reference>
<dbReference type="Gene3D" id="1.25.40.10">
    <property type="entry name" value="Tetratricopeptide repeat domain"/>
    <property type="match status" value="1"/>
</dbReference>
<dbReference type="InterPro" id="IPR011990">
    <property type="entry name" value="TPR-like_helical_dom_sf"/>
</dbReference>
<dbReference type="AlphaFoldDB" id="A0AAJ5WRV3"/>
<evidence type="ECO:0008006" key="4">
    <source>
        <dbReference type="Google" id="ProtNLM"/>
    </source>
</evidence>
<dbReference type="Proteomes" id="UP001220610">
    <property type="component" value="Chromosome"/>
</dbReference>
<keyword evidence="1" id="KW-1133">Transmembrane helix</keyword>
<feature type="transmembrane region" description="Helical" evidence="1">
    <location>
        <begin position="175"/>
        <end position="193"/>
    </location>
</feature>
<evidence type="ECO:0000256" key="1">
    <source>
        <dbReference type="SAM" id="Phobius"/>
    </source>
</evidence>
<proteinExistence type="predicted"/>
<gene>
    <name evidence="2" type="ORF">P0Y53_20870</name>
</gene>
<keyword evidence="1" id="KW-0812">Transmembrane</keyword>
<sequence>MNNNESISPEQFEQIERYLNGQMPAAEQEAFSAAIMANPGLHAQVEEVRLLMLGISEAALEERMKEYHAGLSTSRADKQGIISNTPVNDGKQNIHTEAIPAENTNQQQEIVNPSVAPVNQQPIAAPGSAVTGTQEQTPKAATAGSIQTISAEAASKAGTHATQPKLIRPFFTRSLLVAASLLAILLLGFWFVVLRPSANQRLYARYYQPDPGLITAMSAAGNYTFDRAMVEYKTGHYKEALKGWNQLLTSTPDNDTLHYFIGVANMAIKDYSTAASHLERVVTVSNSEFYIDACWYRGLAALGSNDIPTAILWIDRSDHPEKEALLQQLRKADDRK</sequence>
<dbReference type="SUPFAM" id="SSF48452">
    <property type="entry name" value="TPR-like"/>
    <property type="match status" value="1"/>
</dbReference>
<evidence type="ECO:0000313" key="3">
    <source>
        <dbReference type="Proteomes" id="UP001220610"/>
    </source>
</evidence>
<accession>A0AAJ5WRV3</accession>